<dbReference type="AlphaFoldDB" id="A0A1H6CHR7"/>
<dbReference type="RefSeq" id="WP_160115293.1">
    <property type="nucleotide sequence ID" value="NZ_FNVA01000012.1"/>
</dbReference>
<accession>A0A1H6CHR7</accession>
<proteinExistence type="predicted"/>
<gene>
    <name evidence="1" type="ORF">SAMN05421819_4577</name>
</gene>
<evidence type="ECO:0000313" key="2">
    <source>
        <dbReference type="Proteomes" id="UP000236728"/>
    </source>
</evidence>
<protein>
    <recommendedName>
        <fullName evidence="3">Galactose mutarotase</fullName>
    </recommendedName>
</protein>
<sequence>MKASNDLFTVSLTNESLEATFLPAFGGKLISLISKRTGKEFLLPPIHPYQPPLPEALFDESDAGGFDECLPSVAACDAVGEEAAVPDHGDLWRVPWRSEVSGDTVRLMAEASSRPLRMTRTARLSSSILVLEYHIENLSDQPVTWLWSAHPLFAVEAGDRIILPREIATVTVEGSMAGDFTRGTTIGWPLAEATRGTTVDLSAVGEFDGRTAHKLFAEPTSSGAAALYRSSLGQGVIVRFDPRSLPYLGIWICHGAWPSSGSNRQYTVALEPTTSNVDSLAEAEQRWTHRTLGPREKTGWTIEFEIVGAHIPISYEQTKEKVNSRIGR</sequence>
<dbReference type="InterPro" id="IPR011013">
    <property type="entry name" value="Gal_mutarotase_sf_dom"/>
</dbReference>
<dbReference type="GO" id="GO:0030246">
    <property type="term" value="F:carbohydrate binding"/>
    <property type="evidence" value="ECO:0007669"/>
    <property type="project" value="InterPro"/>
</dbReference>
<dbReference type="Proteomes" id="UP000236728">
    <property type="component" value="Unassembled WGS sequence"/>
</dbReference>
<organism evidence="1 2">
    <name type="scientific">Bryocella elongata</name>
    <dbReference type="NCBI Taxonomy" id="863522"/>
    <lineage>
        <taxon>Bacteria</taxon>
        <taxon>Pseudomonadati</taxon>
        <taxon>Acidobacteriota</taxon>
        <taxon>Terriglobia</taxon>
        <taxon>Terriglobales</taxon>
        <taxon>Acidobacteriaceae</taxon>
        <taxon>Bryocella</taxon>
    </lineage>
</organism>
<dbReference type="Gene3D" id="2.70.98.10">
    <property type="match status" value="1"/>
</dbReference>
<reference evidence="1 2" key="1">
    <citation type="submission" date="2016-10" db="EMBL/GenBank/DDBJ databases">
        <authorList>
            <person name="de Groot N.N."/>
        </authorList>
    </citation>
    <scope>NUCLEOTIDE SEQUENCE [LARGE SCALE GENOMIC DNA]</scope>
    <source>
        <strain evidence="1 2">DSM 22489</strain>
    </source>
</reference>
<name>A0A1H6CHR7_9BACT</name>
<evidence type="ECO:0008006" key="3">
    <source>
        <dbReference type="Google" id="ProtNLM"/>
    </source>
</evidence>
<dbReference type="GO" id="GO:0005975">
    <property type="term" value="P:carbohydrate metabolic process"/>
    <property type="evidence" value="ECO:0007669"/>
    <property type="project" value="InterPro"/>
</dbReference>
<dbReference type="InterPro" id="IPR014718">
    <property type="entry name" value="GH-type_carb-bd"/>
</dbReference>
<dbReference type="SUPFAM" id="SSF74650">
    <property type="entry name" value="Galactose mutarotase-like"/>
    <property type="match status" value="1"/>
</dbReference>
<dbReference type="OrthoDB" id="113447at2"/>
<keyword evidence="2" id="KW-1185">Reference proteome</keyword>
<dbReference type="GO" id="GO:0003824">
    <property type="term" value="F:catalytic activity"/>
    <property type="evidence" value="ECO:0007669"/>
    <property type="project" value="InterPro"/>
</dbReference>
<evidence type="ECO:0000313" key="1">
    <source>
        <dbReference type="EMBL" id="SEG72514.1"/>
    </source>
</evidence>
<dbReference type="EMBL" id="FNVA01000012">
    <property type="protein sequence ID" value="SEG72514.1"/>
    <property type="molecule type" value="Genomic_DNA"/>
</dbReference>